<evidence type="ECO:0000313" key="2">
    <source>
        <dbReference type="EMBL" id="MBC9175705.1"/>
    </source>
</evidence>
<dbReference type="Proteomes" id="UP000603940">
    <property type="component" value="Unassembled WGS sequence"/>
</dbReference>
<protein>
    <submittedName>
        <fullName evidence="2">Uncharacterized protein</fullName>
    </submittedName>
</protein>
<proteinExistence type="predicted"/>
<keyword evidence="3" id="KW-1185">Reference proteome</keyword>
<reference evidence="2 3" key="1">
    <citation type="journal article" date="2009" name="Int. J. Syst. Evol. Microbiol.">
        <title>Transfer of Teichococcus ludipueritiae and Muricoccus roseus to the genus Roseomonas, as Roseomonas ludipueritiae comb. nov. and Roseomonas rosea comb. nov., respectively, and emended description of the genus Roseomonas.</title>
        <authorList>
            <person name="Sanchez-Porro C."/>
            <person name="Gallego V."/>
            <person name="Busse H.J."/>
            <person name="Kampfer P."/>
            <person name="Ventosa A."/>
        </authorList>
    </citation>
    <scope>NUCLEOTIDE SEQUENCE [LARGE SCALE GENOMIC DNA]</scope>
    <source>
        <strain evidence="2 3">DSM 14915</strain>
    </source>
</reference>
<gene>
    <name evidence="2" type="ORF">IBL25_01935</name>
</gene>
<dbReference type="EMBL" id="JACTUZ010000003">
    <property type="protein sequence ID" value="MBC9175705.1"/>
    <property type="molecule type" value="Genomic_DNA"/>
</dbReference>
<evidence type="ECO:0000256" key="1">
    <source>
        <dbReference type="SAM" id="SignalP"/>
    </source>
</evidence>
<comment type="caution">
    <text evidence="2">The sequence shown here is derived from an EMBL/GenBank/DDBJ whole genome shotgun (WGS) entry which is preliminary data.</text>
</comment>
<organism evidence="2 3">
    <name type="scientific">Pseudoroseomonas ludipueritiae</name>
    <dbReference type="NCBI Taxonomy" id="198093"/>
    <lineage>
        <taxon>Bacteria</taxon>
        <taxon>Pseudomonadati</taxon>
        <taxon>Pseudomonadota</taxon>
        <taxon>Alphaproteobacteria</taxon>
        <taxon>Acetobacterales</taxon>
        <taxon>Acetobacteraceae</taxon>
        <taxon>Pseudoroseomonas</taxon>
    </lineage>
</organism>
<feature type="signal peptide" evidence="1">
    <location>
        <begin position="1"/>
        <end position="32"/>
    </location>
</feature>
<name>A0ABR7R1U2_9PROT</name>
<evidence type="ECO:0000313" key="3">
    <source>
        <dbReference type="Proteomes" id="UP000603940"/>
    </source>
</evidence>
<dbReference type="RefSeq" id="WP_187776872.1">
    <property type="nucleotide sequence ID" value="NZ_JACTUZ010000003.1"/>
</dbReference>
<accession>A0ABR7R1U2</accession>
<sequence length="171" mass="17965">MTIAAVTSCTNTSDLSLLVAAALLASPPLAVAYAIAGRAAPGIGQDLLGATREVSLIQAGGMPRPSCAVPWPPTVIAAGGKRLPTCCPGAAGMAGKGEARSLLRRLNGPQGPDVRGFYATLRLKRQSVIRCATPHFKGAGEQLYRGGHNTTRPRYFPLAETSYERQKHCWP</sequence>
<keyword evidence="1" id="KW-0732">Signal</keyword>
<feature type="chain" id="PRO_5047209567" evidence="1">
    <location>
        <begin position="33"/>
        <end position="171"/>
    </location>
</feature>